<evidence type="ECO:0000313" key="8">
    <source>
        <dbReference type="EMBL" id="CAI9109204.1"/>
    </source>
</evidence>
<protein>
    <submittedName>
        <fullName evidence="8">OLC1v1008979C1</fullName>
    </submittedName>
</protein>
<dbReference type="GO" id="GO:0005506">
    <property type="term" value="F:iron ion binding"/>
    <property type="evidence" value="ECO:0007669"/>
    <property type="project" value="InterPro"/>
</dbReference>
<comment type="similarity">
    <text evidence="2">Belongs to the cytochrome P450 family.</text>
</comment>
<feature type="compositionally biased region" description="Low complexity" evidence="6">
    <location>
        <begin position="274"/>
        <end position="285"/>
    </location>
</feature>
<keyword evidence="3" id="KW-0479">Metal-binding</keyword>
<dbReference type="GO" id="GO:0004497">
    <property type="term" value="F:monooxygenase activity"/>
    <property type="evidence" value="ECO:0007669"/>
    <property type="project" value="InterPro"/>
</dbReference>
<name>A0AAV1DNE8_OLDCO</name>
<dbReference type="GO" id="GO:0020037">
    <property type="term" value="F:heme binding"/>
    <property type="evidence" value="ECO:0007669"/>
    <property type="project" value="InterPro"/>
</dbReference>
<keyword evidence="7" id="KW-0812">Transmembrane</keyword>
<dbReference type="AlphaFoldDB" id="A0AAV1DNE8"/>
<dbReference type="Gene3D" id="1.10.630.10">
    <property type="entry name" value="Cytochrome P450"/>
    <property type="match status" value="1"/>
</dbReference>
<organism evidence="8 9">
    <name type="scientific">Oldenlandia corymbosa var. corymbosa</name>
    <dbReference type="NCBI Taxonomy" id="529605"/>
    <lineage>
        <taxon>Eukaryota</taxon>
        <taxon>Viridiplantae</taxon>
        <taxon>Streptophyta</taxon>
        <taxon>Embryophyta</taxon>
        <taxon>Tracheophyta</taxon>
        <taxon>Spermatophyta</taxon>
        <taxon>Magnoliopsida</taxon>
        <taxon>eudicotyledons</taxon>
        <taxon>Gunneridae</taxon>
        <taxon>Pentapetalae</taxon>
        <taxon>asterids</taxon>
        <taxon>lamiids</taxon>
        <taxon>Gentianales</taxon>
        <taxon>Rubiaceae</taxon>
        <taxon>Rubioideae</taxon>
        <taxon>Spermacoceae</taxon>
        <taxon>Hedyotis-Oldenlandia complex</taxon>
        <taxon>Oldenlandia</taxon>
    </lineage>
</organism>
<comment type="cofactor">
    <cofactor evidence="1">
        <name>heme</name>
        <dbReference type="ChEBI" id="CHEBI:30413"/>
    </cofactor>
</comment>
<dbReference type="Proteomes" id="UP001161247">
    <property type="component" value="Chromosome 6"/>
</dbReference>
<evidence type="ECO:0000256" key="5">
    <source>
        <dbReference type="ARBA" id="ARBA00023004"/>
    </source>
</evidence>
<dbReference type="InterPro" id="IPR036396">
    <property type="entry name" value="Cyt_P450_sf"/>
</dbReference>
<dbReference type="EMBL" id="OX459123">
    <property type="protein sequence ID" value="CAI9109204.1"/>
    <property type="molecule type" value="Genomic_DNA"/>
</dbReference>
<feature type="transmembrane region" description="Helical" evidence="7">
    <location>
        <begin position="6"/>
        <end position="24"/>
    </location>
</feature>
<evidence type="ECO:0000256" key="6">
    <source>
        <dbReference type="SAM" id="MobiDB-lite"/>
    </source>
</evidence>
<accession>A0AAV1DNE8</accession>
<feature type="region of interest" description="Disordered" evidence="6">
    <location>
        <begin position="261"/>
        <end position="285"/>
    </location>
</feature>
<sequence>MEAWVYIEIALMVAFLWFYFLSSLRKDKRLPWNWPFLGMFPRLLKYVSRLHDSCTYLASISGGTYLFKGPWFLDMDMLLTVDPANVHHIMSENFKNYPKGPKFKQMFDVLGDGIFNADMELWKIQRKNTRFLINHQRFHKFLIKTSREKVDKGLIPVLDHLCETGETVDIQDLFQRFTFDTTCKLVTGYDPGCVSIELPDVPFARAMDAAEEAIAARHLMPEALWKLLRLLKLGEERKYSQAWKTLDRVVSEYISKKREELMKSEKSGNDDQDGGISSSISTPEEQSSIHLLIIKDVAKGEKVVIRHKQSTDS</sequence>
<evidence type="ECO:0000256" key="3">
    <source>
        <dbReference type="ARBA" id="ARBA00022723"/>
    </source>
</evidence>
<evidence type="ECO:0000256" key="2">
    <source>
        <dbReference type="ARBA" id="ARBA00010617"/>
    </source>
</evidence>
<keyword evidence="9" id="KW-1185">Reference proteome</keyword>
<dbReference type="Pfam" id="PF00067">
    <property type="entry name" value="p450"/>
    <property type="match status" value="1"/>
</dbReference>
<keyword evidence="7" id="KW-1133">Transmembrane helix</keyword>
<dbReference type="SUPFAM" id="SSF48264">
    <property type="entry name" value="Cytochrome P450"/>
    <property type="match status" value="1"/>
</dbReference>
<reference evidence="8" key="1">
    <citation type="submission" date="2023-03" db="EMBL/GenBank/DDBJ databases">
        <authorList>
            <person name="Julca I."/>
        </authorList>
    </citation>
    <scope>NUCLEOTIDE SEQUENCE</scope>
</reference>
<keyword evidence="4" id="KW-0560">Oxidoreductase</keyword>
<evidence type="ECO:0000256" key="4">
    <source>
        <dbReference type="ARBA" id="ARBA00023002"/>
    </source>
</evidence>
<evidence type="ECO:0000313" key="9">
    <source>
        <dbReference type="Proteomes" id="UP001161247"/>
    </source>
</evidence>
<dbReference type="InterPro" id="IPR001128">
    <property type="entry name" value="Cyt_P450"/>
</dbReference>
<gene>
    <name evidence="8" type="ORF">OLC1_LOCUS17149</name>
</gene>
<evidence type="ECO:0000256" key="1">
    <source>
        <dbReference type="ARBA" id="ARBA00001971"/>
    </source>
</evidence>
<dbReference type="GO" id="GO:0016705">
    <property type="term" value="F:oxidoreductase activity, acting on paired donors, with incorporation or reduction of molecular oxygen"/>
    <property type="evidence" value="ECO:0007669"/>
    <property type="project" value="InterPro"/>
</dbReference>
<keyword evidence="7" id="KW-0472">Membrane</keyword>
<keyword evidence="5" id="KW-0408">Iron</keyword>
<evidence type="ECO:0000256" key="7">
    <source>
        <dbReference type="SAM" id="Phobius"/>
    </source>
</evidence>
<proteinExistence type="inferred from homology"/>
<dbReference type="PANTHER" id="PTHR24296">
    <property type="entry name" value="CYTOCHROME P450"/>
    <property type="match status" value="1"/>
</dbReference>